<name>A0A1I3NIB6_9FLAO</name>
<feature type="domain" description="Polysaccharide export protein N-terminal" evidence="2">
    <location>
        <begin position="43"/>
        <end position="141"/>
    </location>
</feature>
<dbReference type="Proteomes" id="UP000242560">
    <property type="component" value="Unassembled WGS sequence"/>
</dbReference>
<dbReference type="RefSeq" id="WP_089820262.1">
    <property type="nucleotide sequence ID" value="NZ_FORQ01000004.1"/>
</dbReference>
<keyword evidence="4" id="KW-1185">Reference proteome</keyword>
<accession>A0A1I3NIB6</accession>
<dbReference type="EMBL" id="FORQ01000004">
    <property type="protein sequence ID" value="SFJ09098.1"/>
    <property type="molecule type" value="Genomic_DNA"/>
</dbReference>
<dbReference type="PANTHER" id="PTHR33619:SF3">
    <property type="entry name" value="POLYSACCHARIDE EXPORT PROTEIN GFCE-RELATED"/>
    <property type="match status" value="1"/>
</dbReference>
<sequence length="264" mass="29518">MKKYVTVFIIFAIFIHSCKPKENVVYLSNDNFEQEVSKAKYEGLHIQEGDRLQILVSALDEIAVRPFNISTMSRTSSASSGDAGTNQVISPAEYMVTSEGTITFPVLGIIYCEGMTKKQLQQDLENRLLRYLTDPMVTVTLANFNFSVLGEVNSPGQRTSTTEKLNIFQALALAGDATYDANRTNVKLIRYSEQDEKDKVVSLDLSEASIVNSPYYYIQQNDILYVEPDKNKQVAVKTNSAVEQWIRYGGVALGLVTLILTLTR</sequence>
<proteinExistence type="predicted"/>
<organism evidence="3 4">
    <name type="scientific">Kaistella treverensis</name>
    <dbReference type="NCBI Taxonomy" id="631455"/>
    <lineage>
        <taxon>Bacteria</taxon>
        <taxon>Pseudomonadati</taxon>
        <taxon>Bacteroidota</taxon>
        <taxon>Flavobacteriia</taxon>
        <taxon>Flavobacteriales</taxon>
        <taxon>Weeksellaceae</taxon>
        <taxon>Chryseobacterium group</taxon>
        <taxon>Kaistella</taxon>
    </lineage>
</organism>
<evidence type="ECO:0000313" key="4">
    <source>
        <dbReference type="Proteomes" id="UP000242560"/>
    </source>
</evidence>
<dbReference type="AlphaFoldDB" id="A0A1I3NIB6"/>
<dbReference type="Gene3D" id="3.10.560.10">
    <property type="entry name" value="Outer membrane lipoprotein wza domain like"/>
    <property type="match status" value="1"/>
</dbReference>
<protein>
    <submittedName>
        <fullName evidence="3">Polysaccharide export outer membrane protein</fullName>
    </submittedName>
</protein>
<evidence type="ECO:0000313" key="3">
    <source>
        <dbReference type="EMBL" id="SFJ09098.1"/>
    </source>
</evidence>
<gene>
    <name evidence="3" type="ORF">SAMN05421638_2112</name>
</gene>
<dbReference type="Gene3D" id="3.30.1950.10">
    <property type="entry name" value="wza like domain"/>
    <property type="match status" value="1"/>
</dbReference>
<dbReference type="PANTHER" id="PTHR33619">
    <property type="entry name" value="POLYSACCHARIDE EXPORT PROTEIN GFCE-RELATED"/>
    <property type="match status" value="1"/>
</dbReference>
<dbReference type="Pfam" id="PF02563">
    <property type="entry name" value="Poly_export"/>
    <property type="match status" value="1"/>
</dbReference>
<keyword evidence="1" id="KW-0732">Signal</keyword>
<dbReference type="GO" id="GO:0015159">
    <property type="term" value="F:polysaccharide transmembrane transporter activity"/>
    <property type="evidence" value="ECO:0007669"/>
    <property type="project" value="InterPro"/>
</dbReference>
<evidence type="ECO:0000259" key="2">
    <source>
        <dbReference type="Pfam" id="PF02563"/>
    </source>
</evidence>
<dbReference type="InterPro" id="IPR049712">
    <property type="entry name" value="Poly_export"/>
</dbReference>
<evidence type="ECO:0000256" key="1">
    <source>
        <dbReference type="ARBA" id="ARBA00022729"/>
    </source>
</evidence>
<dbReference type="InterPro" id="IPR003715">
    <property type="entry name" value="Poly_export_N"/>
</dbReference>
<reference evidence="4" key="1">
    <citation type="submission" date="2016-10" db="EMBL/GenBank/DDBJ databases">
        <authorList>
            <person name="Varghese N."/>
            <person name="Submissions S."/>
        </authorList>
    </citation>
    <scope>NUCLEOTIDE SEQUENCE [LARGE SCALE GENOMIC DNA]</scope>
    <source>
        <strain evidence="4">DSM 22251</strain>
    </source>
</reference>